<evidence type="ECO:0000313" key="1">
    <source>
        <dbReference type="EMBL" id="KAI3928494.1"/>
    </source>
</evidence>
<accession>A0AAD4T010</accession>
<comment type="caution">
    <text evidence="1">The sequence shown here is derived from an EMBL/GenBank/DDBJ whole genome shotgun (WGS) entry which is preliminary data.</text>
</comment>
<dbReference type="EMBL" id="JAJJMB010007708">
    <property type="protein sequence ID" value="KAI3928494.1"/>
    <property type="molecule type" value="Genomic_DNA"/>
</dbReference>
<keyword evidence="2" id="KW-1185">Reference proteome</keyword>
<protein>
    <submittedName>
        <fullName evidence="1">Uncharacterized protein</fullName>
    </submittedName>
</protein>
<dbReference type="Proteomes" id="UP001202328">
    <property type="component" value="Unassembled WGS sequence"/>
</dbReference>
<proteinExistence type="predicted"/>
<reference evidence="1" key="1">
    <citation type="submission" date="2022-04" db="EMBL/GenBank/DDBJ databases">
        <title>A functionally conserved STORR gene fusion in Papaver species that diverged 16.8 million years ago.</title>
        <authorList>
            <person name="Catania T."/>
        </authorList>
    </citation>
    <scope>NUCLEOTIDE SEQUENCE</scope>
    <source>
        <strain evidence="1">S-188037</strain>
    </source>
</reference>
<organism evidence="1 2">
    <name type="scientific">Papaver atlanticum</name>
    <dbReference type="NCBI Taxonomy" id="357466"/>
    <lineage>
        <taxon>Eukaryota</taxon>
        <taxon>Viridiplantae</taxon>
        <taxon>Streptophyta</taxon>
        <taxon>Embryophyta</taxon>
        <taxon>Tracheophyta</taxon>
        <taxon>Spermatophyta</taxon>
        <taxon>Magnoliopsida</taxon>
        <taxon>Ranunculales</taxon>
        <taxon>Papaveraceae</taxon>
        <taxon>Papaveroideae</taxon>
        <taxon>Papaver</taxon>
    </lineage>
</organism>
<gene>
    <name evidence="1" type="ORF">MKW98_024095</name>
</gene>
<name>A0AAD4T010_9MAGN</name>
<evidence type="ECO:0000313" key="2">
    <source>
        <dbReference type="Proteomes" id="UP001202328"/>
    </source>
</evidence>
<dbReference type="AlphaFoldDB" id="A0AAD4T010"/>
<sequence length="99" mass="11397">MKLASFIGPNSLAVSSWNWFQIRVGPWLHMLKTADRLRNLDVAHYDLSFHQTQSKLGFTVWDILLDGNLSSYFSVKVDFIFRNHGVKYGSPEIRALNLV</sequence>